<keyword evidence="3" id="KW-1185">Reference proteome</keyword>
<sequence>MITASNPWQGHNFAALSAILLAGAATLLGLTGYLCSRFTQPVRRRYVPFMGWRDVSLATITAALALYLWGCLHVLFLEDQEQAEACERQRPADIPRLVGRRGDFIPLRLVCEASDGRDYSVVIPDYINPSIAVLLLLALACALVSALLHLKQRPTTRKKG</sequence>
<feature type="transmembrane region" description="Helical" evidence="1">
    <location>
        <begin position="55"/>
        <end position="76"/>
    </location>
</feature>
<evidence type="ECO:0000256" key="1">
    <source>
        <dbReference type="SAM" id="Phobius"/>
    </source>
</evidence>
<proteinExistence type="predicted"/>
<accession>A0ABS1PZC7</accession>
<evidence type="ECO:0000313" key="3">
    <source>
        <dbReference type="Proteomes" id="UP000621510"/>
    </source>
</evidence>
<evidence type="ECO:0008006" key="4">
    <source>
        <dbReference type="Google" id="ProtNLM"/>
    </source>
</evidence>
<protein>
    <recommendedName>
        <fullName evidence="4">Integral membrane protein</fullName>
    </recommendedName>
</protein>
<dbReference type="EMBL" id="JAERRG010000017">
    <property type="protein sequence ID" value="MBL1117325.1"/>
    <property type="molecule type" value="Genomic_DNA"/>
</dbReference>
<feature type="transmembrane region" description="Helical" evidence="1">
    <location>
        <begin position="126"/>
        <end position="150"/>
    </location>
</feature>
<keyword evidence="1" id="KW-0472">Membrane</keyword>
<feature type="transmembrane region" description="Helical" evidence="1">
    <location>
        <begin position="12"/>
        <end position="34"/>
    </location>
</feature>
<dbReference type="Proteomes" id="UP000621510">
    <property type="component" value="Unassembled WGS sequence"/>
</dbReference>
<evidence type="ECO:0000313" key="2">
    <source>
        <dbReference type="EMBL" id="MBL1117325.1"/>
    </source>
</evidence>
<keyword evidence="1" id="KW-1133">Transmembrane helix</keyword>
<reference evidence="2 3" key="1">
    <citation type="submission" date="2021-01" db="EMBL/GenBank/DDBJ databases">
        <title>WGS of actinomycetes isolated from Thailand.</title>
        <authorList>
            <person name="Thawai C."/>
        </authorList>
    </citation>
    <scope>NUCLEOTIDE SEQUENCE [LARGE SCALE GENOMIC DNA]</scope>
    <source>
        <strain evidence="2 3">CA3R110</strain>
    </source>
</reference>
<organism evidence="2 3">
    <name type="scientific">Streptomyces endocoffeicus</name>
    <dbReference type="NCBI Taxonomy" id="2898945"/>
    <lineage>
        <taxon>Bacteria</taxon>
        <taxon>Bacillati</taxon>
        <taxon>Actinomycetota</taxon>
        <taxon>Actinomycetes</taxon>
        <taxon>Kitasatosporales</taxon>
        <taxon>Streptomycetaceae</taxon>
        <taxon>Streptomyces</taxon>
    </lineage>
</organism>
<name>A0ABS1PZC7_9ACTN</name>
<keyword evidence="1" id="KW-0812">Transmembrane</keyword>
<comment type="caution">
    <text evidence="2">The sequence shown here is derived from an EMBL/GenBank/DDBJ whole genome shotgun (WGS) entry which is preliminary data.</text>
</comment>
<gene>
    <name evidence="2" type="ORF">JK364_33835</name>
</gene>